<evidence type="ECO:0000313" key="2">
    <source>
        <dbReference type="EMBL" id="MDT0419437.1"/>
    </source>
</evidence>
<evidence type="ECO:0000313" key="3">
    <source>
        <dbReference type="Proteomes" id="UP001183607"/>
    </source>
</evidence>
<gene>
    <name evidence="2" type="ORF">RM574_28565</name>
</gene>
<proteinExistence type="predicted"/>
<reference evidence="3" key="1">
    <citation type="submission" date="2023-07" db="EMBL/GenBank/DDBJ databases">
        <title>30 novel species of actinomycetes from the DSMZ collection.</title>
        <authorList>
            <person name="Nouioui I."/>
        </authorList>
    </citation>
    <scope>NUCLEOTIDE SEQUENCE [LARGE SCALE GENOMIC DNA]</scope>
    <source>
        <strain evidence="3">DSM 41982</strain>
    </source>
</reference>
<dbReference type="InterPro" id="IPR011528">
    <property type="entry name" value="NERD"/>
</dbReference>
<dbReference type="RefSeq" id="WP_093855015.1">
    <property type="nucleotide sequence ID" value="NZ_JAVRER010000077.1"/>
</dbReference>
<accession>A0ABD5EF73</accession>
<organism evidence="2 3">
    <name type="scientific">Streptomyces evansiae</name>
    <dbReference type="NCBI Taxonomy" id="3075535"/>
    <lineage>
        <taxon>Bacteria</taxon>
        <taxon>Bacillati</taxon>
        <taxon>Actinomycetota</taxon>
        <taxon>Actinomycetes</taxon>
        <taxon>Kitasatosporales</taxon>
        <taxon>Streptomycetaceae</taxon>
        <taxon>Streptomyces</taxon>
    </lineage>
</organism>
<name>A0ABD5EF73_9ACTN</name>
<protein>
    <submittedName>
        <fullName evidence="2">Nuclease-related domain-containing protein</fullName>
    </submittedName>
</protein>
<dbReference type="EMBL" id="JAVRER010000077">
    <property type="protein sequence ID" value="MDT0419437.1"/>
    <property type="molecule type" value="Genomic_DNA"/>
</dbReference>
<dbReference type="Pfam" id="PF08378">
    <property type="entry name" value="NERD"/>
    <property type="match status" value="1"/>
</dbReference>
<dbReference type="PROSITE" id="PS50965">
    <property type="entry name" value="NERD"/>
    <property type="match status" value="1"/>
</dbReference>
<sequence>MRDIGDLSARRPGDAVRRKLIELEPNPLKRAIDRRRPKSDLWSWSSGLAGEQFTGKRLNRLRRHGWYVLHALQWPTGTDVDHLAIGPAGVFSINSKRHRDKKVWYGDRAITVNGRSTPHIAASLAEARRVSDLLSRRCGTAIPVRPVIAVIDAAKVTVKNANPPVLVVEAPEIGRLLSGLTPSLDRDLMTRVYEVARREETWLSPR</sequence>
<comment type="caution">
    <text evidence="2">The sequence shown here is derived from an EMBL/GenBank/DDBJ whole genome shotgun (WGS) entry which is preliminary data.</text>
</comment>
<evidence type="ECO:0000259" key="1">
    <source>
        <dbReference type="PROSITE" id="PS50965"/>
    </source>
</evidence>
<dbReference type="Proteomes" id="UP001183607">
    <property type="component" value="Unassembled WGS sequence"/>
</dbReference>
<dbReference type="AlphaFoldDB" id="A0ABD5EF73"/>
<feature type="domain" description="NERD" evidence="1">
    <location>
        <begin position="46"/>
        <end position="157"/>
    </location>
</feature>